<proteinExistence type="predicted"/>
<dbReference type="Proteomes" id="UP001596052">
    <property type="component" value="Unassembled WGS sequence"/>
</dbReference>
<feature type="signal peptide" evidence="2">
    <location>
        <begin position="1"/>
        <end position="22"/>
    </location>
</feature>
<evidence type="ECO:0000313" key="4">
    <source>
        <dbReference type="Proteomes" id="UP001596052"/>
    </source>
</evidence>
<accession>A0ABW0KMT1</accession>
<keyword evidence="2" id="KW-0732">Signal</keyword>
<evidence type="ECO:0000313" key="3">
    <source>
        <dbReference type="EMBL" id="MFC5454813.1"/>
    </source>
</evidence>
<dbReference type="RefSeq" id="WP_377165279.1">
    <property type="nucleotide sequence ID" value="NZ_JBHSMQ010000002.1"/>
</dbReference>
<keyword evidence="4" id="KW-1185">Reference proteome</keyword>
<protein>
    <submittedName>
        <fullName evidence="3">Uncharacterized protein</fullName>
    </submittedName>
</protein>
<organism evidence="3 4">
    <name type="scientific">Prosthecobacter fluviatilis</name>
    <dbReference type="NCBI Taxonomy" id="445931"/>
    <lineage>
        <taxon>Bacteria</taxon>
        <taxon>Pseudomonadati</taxon>
        <taxon>Verrucomicrobiota</taxon>
        <taxon>Verrucomicrobiia</taxon>
        <taxon>Verrucomicrobiales</taxon>
        <taxon>Verrucomicrobiaceae</taxon>
        <taxon>Prosthecobacter</taxon>
    </lineage>
</organism>
<sequence>MNPFILSMSVFGLAIFALHAPAQEAKPRKDAPVSFPKLQHFAALWERSIFTTKDLPSPDAPAGPNFADNLSLSGIYEIDGGVVAVLVDRTTSQVMEARIGSENEMGIKIRAVKPGESVDKTRIQLQKGDQAGWISFADPAAAAPPIEVRSAIPSQQALAPAQRQGLPQRPNAVPSPGQTALPPNPILPPPSMSAPVPSGAPGASAPKINDVPLPPP</sequence>
<reference evidence="4" key="1">
    <citation type="journal article" date="2019" name="Int. J. Syst. Evol. Microbiol.">
        <title>The Global Catalogue of Microorganisms (GCM) 10K type strain sequencing project: providing services to taxonomists for standard genome sequencing and annotation.</title>
        <authorList>
            <consortium name="The Broad Institute Genomics Platform"/>
            <consortium name="The Broad Institute Genome Sequencing Center for Infectious Disease"/>
            <person name="Wu L."/>
            <person name="Ma J."/>
        </authorList>
    </citation>
    <scope>NUCLEOTIDE SEQUENCE [LARGE SCALE GENOMIC DNA]</scope>
    <source>
        <strain evidence="4">CGMCC 4.1469</strain>
    </source>
</reference>
<gene>
    <name evidence="3" type="ORF">ACFQDI_08120</name>
</gene>
<comment type="caution">
    <text evidence="3">The sequence shown here is derived from an EMBL/GenBank/DDBJ whole genome shotgun (WGS) entry which is preliminary data.</text>
</comment>
<name>A0ABW0KMT1_9BACT</name>
<dbReference type="EMBL" id="JBHSMQ010000002">
    <property type="protein sequence ID" value="MFC5454813.1"/>
    <property type="molecule type" value="Genomic_DNA"/>
</dbReference>
<feature type="compositionally biased region" description="Low complexity" evidence="1">
    <location>
        <begin position="193"/>
        <end position="206"/>
    </location>
</feature>
<feature type="region of interest" description="Disordered" evidence="1">
    <location>
        <begin position="156"/>
        <end position="216"/>
    </location>
</feature>
<evidence type="ECO:0000256" key="1">
    <source>
        <dbReference type="SAM" id="MobiDB-lite"/>
    </source>
</evidence>
<feature type="compositionally biased region" description="Pro residues" evidence="1">
    <location>
        <begin position="182"/>
        <end position="192"/>
    </location>
</feature>
<evidence type="ECO:0000256" key="2">
    <source>
        <dbReference type="SAM" id="SignalP"/>
    </source>
</evidence>
<feature type="chain" id="PRO_5045653371" evidence="2">
    <location>
        <begin position="23"/>
        <end position="216"/>
    </location>
</feature>